<dbReference type="InterPro" id="IPR029044">
    <property type="entry name" value="Nucleotide-diphossugar_trans"/>
</dbReference>
<accession>A0A0A8J4N3</accession>
<proteinExistence type="predicted"/>
<dbReference type="Pfam" id="PF00535">
    <property type="entry name" value="Glycos_transf_2"/>
    <property type="match status" value="1"/>
</dbReference>
<sequence>MDVKMKVSIITVTYNSEKTLRNTLESIELQTYNDIEYIIIDGGSTDNTLKIINEVSTRVTRCLSESDKGIYDALNKGINLSTGDIIGFVHSDDVLARPDIIETIVGRFHETKADVVYGDLVFFEKNQIDIIKRYWRSGPFKRSKLSLGWAPPHPSFYMRRELYKDDGYFDLSYRIAADYDQMVRVLKRDDIKVSYVPQVFVKMRLGGESTRIDNAISSTKEIVAVMKNHNVNWKFAIIIRKISKLMQLFAHK</sequence>
<evidence type="ECO:0000259" key="1">
    <source>
        <dbReference type="Pfam" id="PF00535"/>
    </source>
</evidence>
<dbReference type="SUPFAM" id="SSF53448">
    <property type="entry name" value="Nucleotide-diphospho-sugar transferases"/>
    <property type="match status" value="1"/>
</dbReference>
<protein>
    <submittedName>
        <fullName evidence="2">Putative glycosyltransferase</fullName>
    </submittedName>
</protein>
<dbReference type="AlphaFoldDB" id="A0A0A8J4N3"/>
<feature type="domain" description="Glycosyltransferase 2-like" evidence="1">
    <location>
        <begin position="8"/>
        <end position="158"/>
    </location>
</feature>
<dbReference type="InterPro" id="IPR001173">
    <property type="entry name" value="Glyco_trans_2-like"/>
</dbReference>
<dbReference type="GO" id="GO:0016758">
    <property type="term" value="F:hexosyltransferase activity"/>
    <property type="evidence" value="ECO:0007669"/>
    <property type="project" value="UniProtKB-ARBA"/>
</dbReference>
<name>A0A0A8J4N3_ECOLX</name>
<dbReference type="Gene3D" id="3.90.550.10">
    <property type="entry name" value="Spore Coat Polysaccharide Biosynthesis Protein SpsA, Chain A"/>
    <property type="match status" value="1"/>
</dbReference>
<dbReference type="PANTHER" id="PTHR22916:SF3">
    <property type="entry name" value="UDP-GLCNAC:BETAGAL BETA-1,3-N-ACETYLGLUCOSAMINYLTRANSFERASE-LIKE PROTEIN 1"/>
    <property type="match status" value="1"/>
</dbReference>
<dbReference type="PANTHER" id="PTHR22916">
    <property type="entry name" value="GLYCOSYLTRANSFERASE"/>
    <property type="match status" value="1"/>
</dbReference>
<reference evidence="2" key="1">
    <citation type="journal article" date="2014" name="DNA Res.">
        <title>A complete view of the genetic diversity of the Escherichia coli O-antigen biosynthesis gene cluster.</title>
        <authorList>
            <person name="Iguchi A."/>
            <person name="Iyoda S."/>
            <person name="Kikuchi T."/>
            <person name="Ogura Y."/>
            <person name="Katsura K."/>
            <person name="Ohnishi M."/>
            <person name="Hayashi T."/>
            <person name="Thomson N.R."/>
        </authorList>
    </citation>
    <scope>NUCLEOTIDE SEQUENCE</scope>
    <source>
        <strain evidence="2">Bi7455-41</strain>
    </source>
</reference>
<dbReference type="EMBL" id="AB811619">
    <property type="protein sequence ID" value="BAQ00933.1"/>
    <property type="molecule type" value="Genomic_DNA"/>
</dbReference>
<evidence type="ECO:0000313" key="2">
    <source>
        <dbReference type="EMBL" id="BAQ00933.1"/>
    </source>
</evidence>
<dbReference type="CDD" id="cd06433">
    <property type="entry name" value="GT_2_WfgS_like"/>
    <property type="match status" value="1"/>
</dbReference>
<organism evidence="2">
    <name type="scientific">Escherichia coli</name>
    <dbReference type="NCBI Taxonomy" id="562"/>
    <lineage>
        <taxon>Bacteria</taxon>
        <taxon>Pseudomonadati</taxon>
        <taxon>Pseudomonadota</taxon>
        <taxon>Gammaproteobacteria</taxon>
        <taxon>Enterobacterales</taxon>
        <taxon>Enterobacteriaceae</taxon>
        <taxon>Escherichia</taxon>
    </lineage>
</organism>
<keyword evidence="2" id="KW-0808">Transferase</keyword>